<dbReference type="InterPro" id="IPR050703">
    <property type="entry name" value="Flavin_MAO"/>
</dbReference>
<dbReference type="PANTHER" id="PTHR43563">
    <property type="entry name" value="AMINE OXIDASE"/>
    <property type="match status" value="1"/>
</dbReference>
<evidence type="ECO:0000313" key="7">
    <source>
        <dbReference type="Proteomes" id="UP000547510"/>
    </source>
</evidence>
<dbReference type="Pfam" id="PF01593">
    <property type="entry name" value="Amino_oxidase"/>
    <property type="match status" value="1"/>
</dbReference>
<sequence length="478" mass="51031">MSSRHLDRPTLSRRSLIKGLGAGALLAGTGYGAAHADTEVGACDAIVIGAGFAGVTAARDLRAKGLRPLILEARNRVGGRTWTDDFAGITVEMGGEAVDEKQPNVWREVQRYGIPLGTTLPAQRMYMPSEFGVYNALSPAEVGPRMAQLFTPFFDGSREMFPRPYEPLYRSDLVLPADSRSFKARLDQMGLSTQDRLWVSGSLSGLAGGNSDHGAYTMLMQSWALSGHTFQGYLSVNTYHPEAGTRALLNAMLADARADVRLNSPVVSVEHTGSRVKVTTKGGQVFTAPVAVIAVPVNVWRNISFSPALPAAYPQISTQGIGAPNVQKLWLLVDEADGQFSTQPPEGTVLGAVRPHTRTPEGVVMFGFGYDPNVNFNDRATVESHLRRVVPDVRVKAVKAHNWARDPYALGGWSVRRPGQLASGAFTTVQQPRGRLAFAGSDLANGWSGYIDGAIESGAAAAAYAASVARPAAAAFAH</sequence>
<dbReference type="InterPro" id="IPR036188">
    <property type="entry name" value="FAD/NAD-bd_sf"/>
</dbReference>
<dbReference type="SUPFAM" id="SSF51905">
    <property type="entry name" value="FAD/NAD(P)-binding domain"/>
    <property type="match status" value="1"/>
</dbReference>
<name>A0A841C9Q5_9PSEU</name>
<dbReference type="Proteomes" id="UP000547510">
    <property type="component" value="Unassembled WGS sequence"/>
</dbReference>
<dbReference type="EMBL" id="JACHJN010000001">
    <property type="protein sequence ID" value="MBB5953891.1"/>
    <property type="molecule type" value="Genomic_DNA"/>
</dbReference>
<evidence type="ECO:0000256" key="4">
    <source>
        <dbReference type="PIRSR" id="PIRSR601613-1"/>
    </source>
</evidence>
<feature type="binding site" evidence="4">
    <location>
        <begin position="72"/>
        <end position="73"/>
    </location>
    <ligand>
        <name>FAD</name>
        <dbReference type="ChEBI" id="CHEBI:57692"/>
    </ligand>
</feature>
<dbReference type="InterPro" id="IPR001613">
    <property type="entry name" value="Flavin_amine_oxidase"/>
</dbReference>
<dbReference type="AlphaFoldDB" id="A0A841C9Q5"/>
<gene>
    <name evidence="6" type="ORF">FHS29_000461</name>
</gene>
<evidence type="ECO:0000256" key="3">
    <source>
        <dbReference type="ARBA" id="ARBA00023002"/>
    </source>
</evidence>
<dbReference type="Gene3D" id="3.50.50.60">
    <property type="entry name" value="FAD/NAD(P)-binding domain"/>
    <property type="match status" value="2"/>
</dbReference>
<evidence type="ECO:0000259" key="5">
    <source>
        <dbReference type="Pfam" id="PF01593"/>
    </source>
</evidence>
<dbReference type="GO" id="GO:0016491">
    <property type="term" value="F:oxidoreductase activity"/>
    <property type="evidence" value="ECO:0007669"/>
    <property type="project" value="UniProtKB-KW"/>
</dbReference>
<dbReference type="PANTHER" id="PTHR43563:SF1">
    <property type="entry name" value="AMINE OXIDASE [FLAVIN-CONTAINING] B"/>
    <property type="match status" value="1"/>
</dbReference>
<dbReference type="PROSITE" id="PS51318">
    <property type="entry name" value="TAT"/>
    <property type="match status" value="1"/>
</dbReference>
<dbReference type="InterPro" id="IPR002937">
    <property type="entry name" value="Amino_oxidase"/>
</dbReference>
<protein>
    <submittedName>
        <fullName evidence="6">Monoamine oxidase</fullName>
    </submittedName>
</protein>
<proteinExistence type="inferred from homology"/>
<comment type="cofactor">
    <cofactor evidence="1">
        <name>FAD</name>
        <dbReference type="ChEBI" id="CHEBI:57692"/>
    </cofactor>
</comment>
<accession>A0A841C9Q5</accession>
<reference evidence="6 7" key="1">
    <citation type="submission" date="2020-08" db="EMBL/GenBank/DDBJ databases">
        <title>Genomic Encyclopedia of Type Strains, Phase III (KMG-III): the genomes of soil and plant-associated and newly described type strains.</title>
        <authorList>
            <person name="Whitman W."/>
        </authorList>
    </citation>
    <scope>NUCLEOTIDE SEQUENCE [LARGE SCALE GENOMIC DNA]</scope>
    <source>
        <strain evidence="6 7">CECT 8640</strain>
    </source>
</reference>
<organism evidence="6 7">
    <name type="scientific">Saccharothrix tamanrassetensis</name>
    <dbReference type="NCBI Taxonomy" id="1051531"/>
    <lineage>
        <taxon>Bacteria</taxon>
        <taxon>Bacillati</taxon>
        <taxon>Actinomycetota</taxon>
        <taxon>Actinomycetes</taxon>
        <taxon>Pseudonocardiales</taxon>
        <taxon>Pseudonocardiaceae</taxon>
        <taxon>Saccharothrix</taxon>
    </lineage>
</organism>
<evidence type="ECO:0000256" key="1">
    <source>
        <dbReference type="ARBA" id="ARBA00001974"/>
    </source>
</evidence>
<evidence type="ECO:0000313" key="6">
    <source>
        <dbReference type="EMBL" id="MBB5953891.1"/>
    </source>
</evidence>
<dbReference type="InterPro" id="IPR006311">
    <property type="entry name" value="TAT_signal"/>
</dbReference>
<dbReference type="RefSeq" id="WP_184687701.1">
    <property type="nucleotide sequence ID" value="NZ_JACHJN010000001.1"/>
</dbReference>
<feature type="domain" description="Amine oxidase" evidence="5">
    <location>
        <begin position="52"/>
        <end position="464"/>
    </location>
</feature>
<comment type="similarity">
    <text evidence="2">Belongs to the flavin monoamine oxidase family.</text>
</comment>
<dbReference type="PRINTS" id="PR00757">
    <property type="entry name" value="AMINEOXDASEF"/>
</dbReference>
<evidence type="ECO:0000256" key="2">
    <source>
        <dbReference type="ARBA" id="ARBA00005995"/>
    </source>
</evidence>
<comment type="caution">
    <text evidence="6">The sequence shown here is derived from an EMBL/GenBank/DDBJ whole genome shotgun (WGS) entry which is preliminary data.</text>
</comment>
<keyword evidence="3" id="KW-0560">Oxidoreductase</keyword>
<feature type="binding site" evidence="4">
    <location>
        <position position="266"/>
    </location>
    <ligand>
        <name>FAD</name>
        <dbReference type="ChEBI" id="CHEBI:57692"/>
    </ligand>
</feature>
<dbReference type="Gene3D" id="3.90.660.10">
    <property type="match status" value="2"/>
</dbReference>
<keyword evidence="7" id="KW-1185">Reference proteome</keyword>